<dbReference type="InterPro" id="IPR044638">
    <property type="entry name" value="ALDH7A1-like"/>
</dbReference>
<dbReference type="InterPro" id="IPR016163">
    <property type="entry name" value="Ald_DH_C"/>
</dbReference>
<dbReference type="Pfam" id="PF00171">
    <property type="entry name" value="Aldedh"/>
    <property type="match status" value="1"/>
</dbReference>
<evidence type="ECO:0000256" key="2">
    <source>
        <dbReference type="ARBA" id="ARBA00011881"/>
    </source>
</evidence>
<gene>
    <name evidence="6" type="ORF">HLB09_07300</name>
</gene>
<name>A0A849BI93_9ACTN</name>
<dbReference type="InterPro" id="IPR016161">
    <property type="entry name" value="Ald_DH/histidinol_DH"/>
</dbReference>
<dbReference type="PANTHER" id="PTHR43521:SF1">
    <property type="entry name" value="ALPHA-AMINOADIPIC SEMIALDEHYDE DEHYDROGENASE"/>
    <property type="match status" value="1"/>
</dbReference>
<accession>A0A849BI93</accession>
<protein>
    <submittedName>
        <fullName evidence="6">Aldehyde dehydrogenase family protein</fullName>
    </submittedName>
</protein>
<keyword evidence="4" id="KW-0520">NAD</keyword>
<dbReference type="Proteomes" id="UP000555552">
    <property type="component" value="Unassembled WGS sequence"/>
</dbReference>
<keyword evidence="3" id="KW-0560">Oxidoreductase</keyword>
<dbReference type="AlphaFoldDB" id="A0A849BI93"/>
<evidence type="ECO:0000259" key="5">
    <source>
        <dbReference type="Pfam" id="PF00171"/>
    </source>
</evidence>
<organism evidence="6 7">
    <name type="scientific">Pseudokineococcus marinus</name>
    <dbReference type="NCBI Taxonomy" id="351215"/>
    <lineage>
        <taxon>Bacteria</taxon>
        <taxon>Bacillati</taxon>
        <taxon>Actinomycetota</taxon>
        <taxon>Actinomycetes</taxon>
        <taxon>Kineosporiales</taxon>
        <taxon>Kineosporiaceae</taxon>
        <taxon>Pseudokineococcus</taxon>
    </lineage>
</organism>
<dbReference type="EMBL" id="JABEMA010000078">
    <property type="protein sequence ID" value="NNH22900.1"/>
    <property type="molecule type" value="Genomic_DNA"/>
</dbReference>
<evidence type="ECO:0000256" key="4">
    <source>
        <dbReference type="ARBA" id="ARBA00023027"/>
    </source>
</evidence>
<reference evidence="6 7" key="1">
    <citation type="submission" date="2020-05" db="EMBL/GenBank/DDBJ databases">
        <title>MicrobeNet Type strains.</title>
        <authorList>
            <person name="Nicholson A.C."/>
        </authorList>
    </citation>
    <scope>NUCLEOTIDE SEQUENCE [LARGE SCALE GENOMIC DNA]</scope>
    <source>
        <strain evidence="6 7">JCM 14547</strain>
    </source>
</reference>
<evidence type="ECO:0000256" key="1">
    <source>
        <dbReference type="ARBA" id="ARBA00009986"/>
    </source>
</evidence>
<dbReference type="FunFam" id="3.40.309.10:FF:000018">
    <property type="entry name" value="Alpha-aminoadipic semialdehyde dehydrogenase"/>
    <property type="match status" value="1"/>
</dbReference>
<sequence length="520" mass="54042">MLGLVAGTDEIRERALAALRACGVDVDALRTEGEAAASAGAPVVTARTPVTGEDLFPLPATSADGVAAAVGLAEGAFAVWRTTPAPVRGFLVKRLGQLLVEHLDDLAALVTTEVGKTPSEARGEVQEMVDVCDLAVGLSRQLTGRTMPSERPGHRLMETWHPLGPVAVVSAFNFPVAVWSWNSALALVCGDPVVWKPSELTPLTALACTALAERAARECGAPEGLVPLVLGGADVGKQLVDDPRVPLVSATGSVPMGRDVGARVAARFGRTLLELGGNNCAVVAPSADLDLAVRGIVFAAAGTAGQRCTTLRRLLVHSSVADELLARLVEVYGRLPVGDPSAEGALVGPLVAPRAHEAMEAALARARADGGEVLVGGERVLVDEAPAARYVRPAVVRMPAQTDVVRTETFAPVLYVMTYDDLDEAIAVHNDVPQGLSSAIFTLDAREAERWMAADGSDCGIVNVNIGTSGAEIGGAFGGEKETGGGRESGSDSWRAYMRRATNTVNHSRELPLAQGVDFG</sequence>
<dbReference type="RefSeq" id="WP_171202731.1">
    <property type="nucleotide sequence ID" value="NZ_BAAANP010000005.1"/>
</dbReference>
<evidence type="ECO:0000256" key="3">
    <source>
        <dbReference type="ARBA" id="ARBA00023002"/>
    </source>
</evidence>
<comment type="similarity">
    <text evidence="1">Belongs to the aldehyde dehydrogenase family.</text>
</comment>
<dbReference type="Gene3D" id="3.40.309.10">
    <property type="entry name" value="Aldehyde Dehydrogenase, Chain A, domain 2"/>
    <property type="match status" value="1"/>
</dbReference>
<dbReference type="SUPFAM" id="SSF53720">
    <property type="entry name" value="ALDH-like"/>
    <property type="match status" value="1"/>
</dbReference>
<dbReference type="InterPro" id="IPR016162">
    <property type="entry name" value="Ald_DH_N"/>
</dbReference>
<comment type="caution">
    <text evidence="6">The sequence shown here is derived from an EMBL/GenBank/DDBJ whole genome shotgun (WGS) entry which is preliminary data.</text>
</comment>
<proteinExistence type="inferred from homology"/>
<evidence type="ECO:0000313" key="6">
    <source>
        <dbReference type="EMBL" id="NNH22900.1"/>
    </source>
</evidence>
<keyword evidence="7" id="KW-1185">Reference proteome</keyword>
<dbReference type="Gene3D" id="3.40.605.10">
    <property type="entry name" value="Aldehyde Dehydrogenase, Chain A, domain 1"/>
    <property type="match status" value="1"/>
</dbReference>
<dbReference type="InterPro" id="IPR015590">
    <property type="entry name" value="Aldehyde_DH_dom"/>
</dbReference>
<dbReference type="PANTHER" id="PTHR43521">
    <property type="entry name" value="ALPHA-AMINOADIPIC SEMIALDEHYDE DEHYDROGENASE"/>
    <property type="match status" value="1"/>
</dbReference>
<feature type="domain" description="Aldehyde dehydrogenase" evidence="5">
    <location>
        <begin position="44"/>
        <end position="500"/>
    </location>
</feature>
<evidence type="ECO:0000313" key="7">
    <source>
        <dbReference type="Proteomes" id="UP000555552"/>
    </source>
</evidence>
<dbReference type="CDD" id="cd07130">
    <property type="entry name" value="ALDH_F7_AASADH"/>
    <property type="match status" value="1"/>
</dbReference>
<dbReference type="GO" id="GO:0004029">
    <property type="term" value="F:aldehyde dehydrogenase (NAD+) activity"/>
    <property type="evidence" value="ECO:0007669"/>
    <property type="project" value="InterPro"/>
</dbReference>
<comment type="subunit">
    <text evidence="2">Homotetramer.</text>
</comment>